<proteinExistence type="predicted"/>
<keyword evidence="2" id="KW-1185">Reference proteome</keyword>
<reference evidence="1" key="1">
    <citation type="submission" date="2023-06" db="EMBL/GenBank/DDBJ databases">
        <title>Genome-scale phylogeny and comparative genomics of the fungal order Sordariales.</title>
        <authorList>
            <consortium name="Lawrence Berkeley National Laboratory"/>
            <person name="Hensen N."/>
            <person name="Bonometti L."/>
            <person name="Westerberg I."/>
            <person name="Brannstrom I.O."/>
            <person name="Guillou S."/>
            <person name="Cros-Aarteil S."/>
            <person name="Calhoun S."/>
            <person name="Haridas S."/>
            <person name="Kuo A."/>
            <person name="Mondo S."/>
            <person name="Pangilinan J."/>
            <person name="Riley R."/>
            <person name="Labutti K."/>
            <person name="Andreopoulos B."/>
            <person name="Lipzen A."/>
            <person name="Chen C."/>
            <person name="Yanf M."/>
            <person name="Daum C."/>
            <person name="Ng V."/>
            <person name="Clum A."/>
            <person name="Steindorff A."/>
            <person name="Ohm R."/>
            <person name="Martin F."/>
            <person name="Silar P."/>
            <person name="Natvig D."/>
            <person name="Lalanne C."/>
            <person name="Gautier V."/>
            <person name="Ament-Velasquez S.L."/>
            <person name="Kruys A."/>
            <person name="Hutchinson M.I."/>
            <person name="Powell A.J."/>
            <person name="Barry K."/>
            <person name="Miller A.N."/>
            <person name="Grigoriev I.V."/>
            <person name="Debuchy R."/>
            <person name="Gladieux P."/>
            <person name="Thoren M.H."/>
            <person name="Johannesson H."/>
        </authorList>
    </citation>
    <scope>NUCLEOTIDE SEQUENCE</scope>
    <source>
        <strain evidence="1">SMH4607-1</strain>
    </source>
</reference>
<accession>A0AA40E7W4</accession>
<evidence type="ECO:0000313" key="1">
    <source>
        <dbReference type="EMBL" id="KAK0730220.1"/>
    </source>
</evidence>
<gene>
    <name evidence="1" type="ORF">B0H67DRAFT_561112</name>
</gene>
<sequence>MPMALSLLLPTSHAMLPIALMTSCAVSPCREPSAGTLPRATVTTSCTPFFLAGSAIPRHPHIPVAFCRPSSILPSACQKSSTRN</sequence>
<dbReference type="AlphaFoldDB" id="A0AA40E7W4"/>
<evidence type="ECO:0000313" key="2">
    <source>
        <dbReference type="Proteomes" id="UP001172102"/>
    </source>
</evidence>
<dbReference type="Proteomes" id="UP001172102">
    <property type="component" value="Unassembled WGS sequence"/>
</dbReference>
<dbReference type="EMBL" id="JAUKUA010000001">
    <property type="protein sequence ID" value="KAK0730220.1"/>
    <property type="molecule type" value="Genomic_DNA"/>
</dbReference>
<protein>
    <submittedName>
        <fullName evidence="1">Uncharacterized protein</fullName>
    </submittedName>
</protein>
<name>A0AA40E7W4_9PEZI</name>
<organism evidence="1 2">
    <name type="scientific">Lasiosphaeris hirsuta</name>
    <dbReference type="NCBI Taxonomy" id="260670"/>
    <lineage>
        <taxon>Eukaryota</taxon>
        <taxon>Fungi</taxon>
        <taxon>Dikarya</taxon>
        <taxon>Ascomycota</taxon>
        <taxon>Pezizomycotina</taxon>
        <taxon>Sordariomycetes</taxon>
        <taxon>Sordariomycetidae</taxon>
        <taxon>Sordariales</taxon>
        <taxon>Lasiosphaeriaceae</taxon>
        <taxon>Lasiosphaeris</taxon>
    </lineage>
</organism>
<comment type="caution">
    <text evidence="1">The sequence shown here is derived from an EMBL/GenBank/DDBJ whole genome shotgun (WGS) entry which is preliminary data.</text>
</comment>